<evidence type="ECO:0000313" key="3">
    <source>
        <dbReference type="Proteomes" id="UP000053319"/>
    </source>
</evidence>
<dbReference type="SUPFAM" id="SSF52833">
    <property type="entry name" value="Thioredoxin-like"/>
    <property type="match status" value="1"/>
</dbReference>
<dbReference type="KEGG" id="dsq:DICSQDRAFT_181274"/>
<dbReference type="HOGENOM" id="CLU_1855222_0_0_1"/>
<dbReference type="Gene3D" id="3.40.30.10">
    <property type="entry name" value="Glutaredoxin"/>
    <property type="match status" value="1"/>
</dbReference>
<organism evidence="2 3">
    <name type="scientific">Dichomitus squalens (strain LYAD-421)</name>
    <name type="common">Western red white-rot fungus</name>
    <dbReference type="NCBI Taxonomy" id="732165"/>
    <lineage>
        <taxon>Eukaryota</taxon>
        <taxon>Fungi</taxon>
        <taxon>Dikarya</taxon>
        <taxon>Basidiomycota</taxon>
        <taxon>Agaricomycotina</taxon>
        <taxon>Agaricomycetes</taxon>
        <taxon>Polyporales</taxon>
        <taxon>Polyporaceae</taxon>
        <taxon>Dichomitus</taxon>
    </lineage>
</organism>
<proteinExistence type="predicted"/>
<evidence type="ECO:0000313" key="2">
    <source>
        <dbReference type="EMBL" id="EJF60571.1"/>
    </source>
</evidence>
<feature type="domain" description="GST N-terminal" evidence="1">
    <location>
        <begin position="39"/>
        <end position="76"/>
    </location>
</feature>
<dbReference type="AlphaFoldDB" id="R7SWV7"/>
<dbReference type="RefSeq" id="XP_007366710.1">
    <property type="nucleotide sequence ID" value="XM_007366648.1"/>
</dbReference>
<reference evidence="2 3" key="1">
    <citation type="journal article" date="2012" name="Science">
        <title>The Paleozoic origin of enzymatic lignin decomposition reconstructed from 31 fungal genomes.</title>
        <authorList>
            <person name="Floudas D."/>
            <person name="Binder M."/>
            <person name="Riley R."/>
            <person name="Barry K."/>
            <person name="Blanchette R.A."/>
            <person name="Henrissat B."/>
            <person name="Martinez A.T."/>
            <person name="Otillar R."/>
            <person name="Spatafora J.W."/>
            <person name="Yadav J.S."/>
            <person name="Aerts A."/>
            <person name="Benoit I."/>
            <person name="Boyd A."/>
            <person name="Carlson A."/>
            <person name="Copeland A."/>
            <person name="Coutinho P.M."/>
            <person name="de Vries R.P."/>
            <person name="Ferreira P."/>
            <person name="Findley K."/>
            <person name="Foster B."/>
            <person name="Gaskell J."/>
            <person name="Glotzer D."/>
            <person name="Gorecki P."/>
            <person name="Heitman J."/>
            <person name="Hesse C."/>
            <person name="Hori C."/>
            <person name="Igarashi K."/>
            <person name="Jurgens J.A."/>
            <person name="Kallen N."/>
            <person name="Kersten P."/>
            <person name="Kohler A."/>
            <person name="Kuees U."/>
            <person name="Kumar T.K.A."/>
            <person name="Kuo A."/>
            <person name="LaButti K."/>
            <person name="Larrondo L.F."/>
            <person name="Lindquist E."/>
            <person name="Ling A."/>
            <person name="Lombard V."/>
            <person name="Lucas S."/>
            <person name="Lundell T."/>
            <person name="Martin R."/>
            <person name="McLaughlin D.J."/>
            <person name="Morgenstern I."/>
            <person name="Morin E."/>
            <person name="Murat C."/>
            <person name="Nagy L.G."/>
            <person name="Nolan M."/>
            <person name="Ohm R.A."/>
            <person name="Patyshakuliyeva A."/>
            <person name="Rokas A."/>
            <person name="Ruiz-Duenas F.J."/>
            <person name="Sabat G."/>
            <person name="Salamov A."/>
            <person name="Samejima M."/>
            <person name="Schmutz J."/>
            <person name="Slot J.C."/>
            <person name="St John F."/>
            <person name="Stenlid J."/>
            <person name="Sun H."/>
            <person name="Sun S."/>
            <person name="Syed K."/>
            <person name="Tsang A."/>
            <person name="Wiebenga A."/>
            <person name="Young D."/>
            <person name="Pisabarro A."/>
            <person name="Eastwood D.C."/>
            <person name="Martin F."/>
            <person name="Cullen D."/>
            <person name="Grigoriev I.V."/>
            <person name="Hibbett D.S."/>
        </authorList>
    </citation>
    <scope>NUCLEOTIDE SEQUENCE [LARGE SCALE GENOMIC DNA]</scope>
    <source>
        <strain evidence="2 3">LYAD-421 SS1</strain>
    </source>
</reference>
<dbReference type="GeneID" id="18840983"/>
<protein>
    <recommendedName>
        <fullName evidence="1">GST N-terminal domain-containing protein</fullName>
    </recommendedName>
</protein>
<dbReference type="Proteomes" id="UP000053319">
    <property type="component" value="Unassembled WGS sequence"/>
</dbReference>
<name>R7SWV7_DICSQ</name>
<dbReference type="EMBL" id="JH719415">
    <property type="protein sequence ID" value="EJF60571.1"/>
    <property type="molecule type" value="Genomic_DNA"/>
</dbReference>
<dbReference type="InterPro" id="IPR036249">
    <property type="entry name" value="Thioredoxin-like_sf"/>
</dbReference>
<evidence type="ECO:0000259" key="1">
    <source>
        <dbReference type="Pfam" id="PF02798"/>
    </source>
</evidence>
<dbReference type="InterPro" id="IPR004045">
    <property type="entry name" value="Glutathione_S-Trfase_N"/>
</dbReference>
<sequence length="138" mass="15279">MPSTINESKRSGRQVDGVSRPSVLSVITCTKRTLTVAQELMLIEFNKGAHKTPEYLAHQPFGQVPYIEDDGLVLFERQRYRGHGEVRAGGQHRAMPPAVGLAIEGVFKPFFGQQTDTTAVEAEKGESKMMGTREFASR</sequence>
<dbReference type="Pfam" id="PF02798">
    <property type="entry name" value="GST_N"/>
    <property type="match status" value="1"/>
</dbReference>
<accession>R7SWV7</accession>
<gene>
    <name evidence="2" type="ORF">DICSQDRAFT_181274</name>
</gene>